<dbReference type="Gene3D" id="1.20.890.10">
    <property type="entry name" value="cAMP-dependent protein kinase regulatory subunit, dimerization-anchoring domain"/>
    <property type="match status" value="1"/>
</dbReference>
<dbReference type="Proteomes" id="UP000031737">
    <property type="component" value="Unassembled WGS sequence"/>
</dbReference>
<protein>
    <recommendedName>
        <fullName evidence="3">RIIa domain-containing protein</fullName>
    </recommendedName>
</protein>
<dbReference type="OrthoDB" id="10249338at2759"/>
<gene>
    <name evidence="1" type="ORF">TRSC58_05786</name>
</gene>
<dbReference type="SUPFAM" id="SSF47391">
    <property type="entry name" value="Dimerization-anchoring domain of cAMP-dependent PK regulatory subunit"/>
    <property type="match status" value="1"/>
</dbReference>
<evidence type="ECO:0008006" key="3">
    <source>
        <dbReference type="Google" id="ProtNLM"/>
    </source>
</evidence>
<accession>A0A061IU03</accession>
<reference evidence="1 2" key="1">
    <citation type="submission" date="2013-07" db="EMBL/GenBank/DDBJ databases">
        <authorList>
            <person name="Stoco P.H."/>
            <person name="Wagner G."/>
            <person name="Gerber A."/>
            <person name="Zaha A."/>
            <person name="Thompson C."/>
            <person name="Bartholomeu D.C."/>
            <person name="Luckemeyer D.D."/>
            <person name="Bahia D."/>
            <person name="Loreto E."/>
            <person name="Prestes E.B."/>
            <person name="Lima F.M."/>
            <person name="Rodrigues-Luiz G."/>
            <person name="Vallejo G.A."/>
            <person name="Filho J.F."/>
            <person name="Monteiro K.M."/>
            <person name="Tyler K.M."/>
            <person name="de Almeida L.G."/>
            <person name="Ortiz M.F."/>
            <person name="Siervo M.A."/>
            <person name="de Moraes M.H."/>
            <person name="Cunha O.L."/>
            <person name="Mendonca-Neto R."/>
            <person name="Silva R."/>
            <person name="Teixeira S.M."/>
            <person name="Murta S.M."/>
            <person name="Sincero T.C."/>
            <person name="Mendes T.A."/>
            <person name="Urmenyi T.P."/>
            <person name="Silva V.G."/>
            <person name="da Rocha W.D."/>
            <person name="Andersson B."/>
            <person name="Romanha A.J."/>
            <person name="Steindel M."/>
            <person name="de Vasconcelos A.T."/>
            <person name="Grisard E.C."/>
        </authorList>
    </citation>
    <scope>NUCLEOTIDE SEQUENCE [LARGE SCALE GENOMIC DNA]</scope>
    <source>
        <strain evidence="1 2">SC58</strain>
    </source>
</reference>
<organism evidence="1 2">
    <name type="scientific">Trypanosoma rangeli SC58</name>
    <dbReference type="NCBI Taxonomy" id="429131"/>
    <lineage>
        <taxon>Eukaryota</taxon>
        <taxon>Discoba</taxon>
        <taxon>Euglenozoa</taxon>
        <taxon>Kinetoplastea</taxon>
        <taxon>Metakinetoplastina</taxon>
        <taxon>Trypanosomatida</taxon>
        <taxon>Trypanosomatidae</taxon>
        <taxon>Trypanosoma</taxon>
        <taxon>Herpetosoma</taxon>
    </lineage>
</organism>
<comment type="caution">
    <text evidence="1">The sequence shown here is derived from an EMBL/GenBank/DDBJ whole genome shotgun (WGS) entry which is preliminary data.</text>
</comment>
<keyword evidence="2" id="KW-1185">Reference proteome</keyword>
<evidence type="ECO:0000313" key="1">
    <source>
        <dbReference type="EMBL" id="ESL06538.1"/>
    </source>
</evidence>
<sequence>MEDARAAMPSSYCDPASGDFPTLTEAATAIMTPEELQNLRRNLTEEKIAHAKYLREHPEIDAIMRCAMRKLLMQRPEEPVGVLLEFFAHGNLNKELQCQGEKEEGVLRLSKLQQERGMLRVWPP</sequence>
<dbReference type="VEuPathDB" id="TriTrypDB:TRSC58_05786"/>
<name>A0A061IU03_TRYRA</name>
<dbReference type="AlphaFoldDB" id="A0A061IU03"/>
<proteinExistence type="predicted"/>
<dbReference type="EMBL" id="AUPL01005786">
    <property type="protein sequence ID" value="ESL06538.1"/>
    <property type="molecule type" value="Genomic_DNA"/>
</dbReference>
<evidence type="ECO:0000313" key="2">
    <source>
        <dbReference type="Proteomes" id="UP000031737"/>
    </source>
</evidence>